<reference evidence="1 2" key="1">
    <citation type="journal article" date="2023" name="Hortic Res">
        <title>Pangenome of water caltrop reveals structural variations and asymmetric subgenome divergence after allopolyploidization.</title>
        <authorList>
            <person name="Zhang X."/>
            <person name="Chen Y."/>
            <person name="Wang L."/>
            <person name="Yuan Y."/>
            <person name="Fang M."/>
            <person name="Shi L."/>
            <person name="Lu R."/>
            <person name="Comes H.P."/>
            <person name="Ma Y."/>
            <person name="Chen Y."/>
            <person name="Huang G."/>
            <person name="Zhou Y."/>
            <person name="Zheng Z."/>
            <person name="Qiu Y."/>
        </authorList>
    </citation>
    <scope>NUCLEOTIDE SEQUENCE [LARGE SCALE GENOMIC DNA]</scope>
    <source>
        <tissue evidence="1">Roots</tissue>
    </source>
</reference>
<organism evidence="1 2">
    <name type="scientific">Trapa incisa</name>
    <dbReference type="NCBI Taxonomy" id="236973"/>
    <lineage>
        <taxon>Eukaryota</taxon>
        <taxon>Viridiplantae</taxon>
        <taxon>Streptophyta</taxon>
        <taxon>Embryophyta</taxon>
        <taxon>Tracheophyta</taxon>
        <taxon>Spermatophyta</taxon>
        <taxon>Magnoliopsida</taxon>
        <taxon>eudicotyledons</taxon>
        <taxon>Gunneridae</taxon>
        <taxon>Pentapetalae</taxon>
        <taxon>rosids</taxon>
        <taxon>malvids</taxon>
        <taxon>Myrtales</taxon>
        <taxon>Lythraceae</taxon>
        <taxon>Trapa</taxon>
    </lineage>
</organism>
<sequence length="127" mass="13867">MENRCQVPEGTHGVVPPGEPAREAAVNPKTPLVVRKRERVDMFPLMLLRHGDRLMMSTVVQPEIDCAAASVHMVIKPATARAAARTACVTLSRLLRLSGVFGGGIVCFSCKIGDGWGDWWVMEGSYF</sequence>
<dbReference type="AlphaFoldDB" id="A0AAN7K3K1"/>
<comment type="caution">
    <text evidence="1">The sequence shown here is derived from an EMBL/GenBank/DDBJ whole genome shotgun (WGS) entry which is preliminary data.</text>
</comment>
<gene>
    <name evidence="1" type="ORF">SAY87_022307</name>
</gene>
<keyword evidence="2" id="KW-1185">Reference proteome</keyword>
<evidence type="ECO:0000313" key="2">
    <source>
        <dbReference type="Proteomes" id="UP001345219"/>
    </source>
</evidence>
<evidence type="ECO:0000313" key="1">
    <source>
        <dbReference type="EMBL" id="KAK4759176.1"/>
    </source>
</evidence>
<protein>
    <submittedName>
        <fullName evidence="1">Uncharacterized protein</fullName>
    </submittedName>
</protein>
<accession>A0AAN7K3K1</accession>
<dbReference type="EMBL" id="JAXIOK010000011">
    <property type="protein sequence ID" value="KAK4759176.1"/>
    <property type="molecule type" value="Genomic_DNA"/>
</dbReference>
<name>A0AAN7K3K1_9MYRT</name>
<dbReference type="Proteomes" id="UP001345219">
    <property type="component" value="Chromosome 17"/>
</dbReference>
<proteinExistence type="predicted"/>